<dbReference type="Proteomes" id="UP001176521">
    <property type="component" value="Unassembled WGS sequence"/>
</dbReference>
<feature type="compositionally biased region" description="Low complexity" evidence="1">
    <location>
        <begin position="341"/>
        <end position="372"/>
    </location>
</feature>
<feature type="compositionally biased region" description="Basic residues" evidence="1">
    <location>
        <begin position="957"/>
        <end position="977"/>
    </location>
</feature>
<accession>A0AAN6G7H5</accession>
<feature type="compositionally biased region" description="Gly residues" evidence="1">
    <location>
        <begin position="373"/>
        <end position="383"/>
    </location>
</feature>
<organism evidence="2 3">
    <name type="scientific">Tilletia horrida</name>
    <dbReference type="NCBI Taxonomy" id="155126"/>
    <lineage>
        <taxon>Eukaryota</taxon>
        <taxon>Fungi</taxon>
        <taxon>Dikarya</taxon>
        <taxon>Basidiomycota</taxon>
        <taxon>Ustilaginomycotina</taxon>
        <taxon>Exobasidiomycetes</taxon>
        <taxon>Tilletiales</taxon>
        <taxon>Tilletiaceae</taxon>
        <taxon>Tilletia</taxon>
    </lineage>
</organism>
<proteinExistence type="predicted"/>
<sequence length="1125" mass="114864">MLSSLLSPCEVKLHLLQSAIYLVPPQLPPGSRPPSPSRAINQPPATNDVLIRGLIELYVPSDRRITGLKVKLRAVQTVAVLDPLTGTQPVNWEETVLLEKRLVIPDASLLPPSRPSSPTRQPEASSGGPASGERSSSRNPITSVSLLGSLRNRSLSRQPRSASQARAPADPVHPRGRQTARTADLIAASSNPASAASSRTASPSGDPSSEAPPYSEVPLTSNGVSTSVISVASSHPNHPEHPEFGVPPSPSHSRPPPSSATPASKRSSSVGFFGSLRPGSRSRSRAPPSSRRPTGGLFGSGSAAANQPNGDELDDLEDMPDDEDEQDYREGRSRHARGRGVRAVSAAPTHTSNGATGAGSTSAGQAILASPSGRGGRGAGAIGSGAASRASSLGPSVAANSSAAAHSGSSHHEGLELSRGVHGFEFAFILPSDSPPYERSPYGRVRYIIKATAVGAGRARSDVSAWRDVFPIVNPSVDGGPTPLQVLYNDIHPTVGLLSISCTSNSISVGGIFNVDIASPLPPPDLTVYLVRISLETHIELFVHTKTGPGAHGKKKRERQVVPPQRRKLFERGYVPPRASDPHGSMGDGKKSDGFIRDADALGPADLEAVARGGNPQSWEINAVARMPDDNAIRPSTAAGTRADVRFSHVLIVEIVHSRAPEEDGLGGGASSATPGNAGRSAPSTPGVHTDNGNGGGQTSPSPFANLHPSGFFEFGPPAGGSSGGGATGQGTSAAAAAAASGSARGRSVSKGKSKERDASTTSRLAPGRKIKVFTLRQPITLPSCCVAFDSVQLPPYTLPNSPGDGAGAGAGAGGNGEGRPVDLPYDYGASHLGEPGAPTQAMPRPRGWQSTSEREFGPAHDHCVCGQSLEDLRQAERALEEVWPAERSRAIRAGWGDGGEGVRRHGKIGEYIAAAAAPESSVPSSPLAGGANGGGGETGRRASVASTSSAGSRSASRTRGRSVSHSHSHSRSRSRSRSGSVVAVGNGPMELGMMPASSSSSSGSIMGRPLRRLSASSSSSVRSGLVEGRGFSVGGRAGREREGSFSSLSRATSAQRLASSSSASASASASASGQQRRGSAASVLVPASVSEAGPSAGAATGEAGSTTTTASNGDAPPAYEERQG</sequence>
<protein>
    <recommendedName>
        <fullName evidence="4">Arrestin C-terminal-like domain-containing protein</fullName>
    </recommendedName>
</protein>
<feature type="compositionally biased region" description="Low complexity" evidence="1">
    <location>
        <begin position="917"/>
        <end position="930"/>
    </location>
</feature>
<feature type="region of interest" description="Disordered" evidence="1">
    <location>
        <begin position="800"/>
        <end position="820"/>
    </location>
</feature>
<feature type="compositionally biased region" description="Polar residues" evidence="1">
    <location>
        <begin position="133"/>
        <end position="144"/>
    </location>
</feature>
<dbReference type="EMBL" id="JAPDMQ010000424">
    <property type="protein sequence ID" value="KAK0524962.1"/>
    <property type="molecule type" value="Genomic_DNA"/>
</dbReference>
<feature type="compositionally biased region" description="Low complexity" evidence="1">
    <location>
        <begin position="942"/>
        <end position="956"/>
    </location>
</feature>
<feature type="compositionally biased region" description="Pro residues" evidence="1">
    <location>
        <begin position="245"/>
        <end position="259"/>
    </location>
</feature>
<feature type="compositionally biased region" description="Low complexity" evidence="1">
    <location>
        <begin position="1047"/>
        <end position="1112"/>
    </location>
</feature>
<name>A0AAN6G7H5_9BASI</name>
<feature type="compositionally biased region" description="Low complexity" evidence="1">
    <location>
        <begin position="145"/>
        <end position="157"/>
    </location>
</feature>
<feature type="compositionally biased region" description="Acidic residues" evidence="1">
    <location>
        <begin position="311"/>
        <end position="327"/>
    </location>
</feature>
<feature type="compositionally biased region" description="Low complexity" evidence="1">
    <location>
        <begin position="730"/>
        <end position="747"/>
    </location>
</feature>
<feature type="compositionally biased region" description="Low complexity" evidence="1">
    <location>
        <begin position="384"/>
        <end position="394"/>
    </location>
</feature>
<evidence type="ECO:0000313" key="2">
    <source>
        <dbReference type="EMBL" id="KAK0524962.1"/>
    </source>
</evidence>
<feature type="region of interest" description="Disordered" evidence="1">
    <location>
        <begin position="836"/>
        <end position="856"/>
    </location>
</feature>
<feature type="compositionally biased region" description="Gly residues" evidence="1">
    <location>
        <begin position="805"/>
        <end position="818"/>
    </location>
</feature>
<gene>
    <name evidence="2" type="ORF">OC842_005665</name>
</gene>
<feature type="region of interest" description="Disordered" evidence="1">
    <location>
        <begin position="108"/>
        <end position="394"/>
    </location>
</feature>
<evidence type="ECO:0008006" key="4">
    <source>
        <dbReference type="Google" id="ProtNLM"/>
    </source>
</evidence>
<feature type="compositionally biased region" description="Low complexity" evidence="1">
    <location>
        <begin position="187"/>
        <end position="204"/>
    </location>
</feature>
<feature type="compositionally biased region" description="Polar residues" evidence="1">
    <location>
        <begin position="218"/>
        <end position="236"/>
    </location>
</feature>
<feature type="region of interest" description="Disordered" evidence="1">
    <location>
        <begin position="917"/>
        <end position="1125"/>
    </location>
</feature>
<feature type="compositionally biased region" description="Gly residues" evidence="1">
    <location>
        <begin position="718"/>
        <end position="729"/>
    </location>
</feature>
<comment type="caution">
    <text evidence="2">The sequence shown here is derived from an EMBL/GenBank/DDBJ whole genome shotgun (WGS) entry which is preliminary data.</text>
</comment>
<evidence type="ECO:0000256" key="1">
    <source>
        <dbReference type="SAM" id="MobiDB-lite"/>
    </source>
</evidence>
<dbReference type="AlphaFoldDB" id="A0AAN6G7H5"/>
<evidence type="ECO:0000313" key="3">
    <source>
        <dbReference type="Proteomes" id="UP001176521"/>
    </source>
</evidence>
<dbReference type="Gene3D" id="2.60.40.640">
    <property type="match status" value="1"/>
</dbReference>
<feature type="compositionally biased region" description="Low complexity" evidence="1">
    <location>
        <begin position="998"/>
        <end position="1031"/>
    </location>
</feature>
<feature type="region of interest" description="Disordered" evidence="1">
    <location>
        <begin position="661"/>
        <end position="764"/>
    </location>
</feature>
<reference evidence="2" key="1">
    <citation type="journal article" date="2023" name="PhytoFront">
        <title>Draft Genome Resources of Seven Strains of Tilletia horrida, Causal Agent of Kernel Smut of Rice.</title>
        <authorList>
            <person name="Khanal S."/>
            <person name="Antony Babu S."/>
            <person name="Zhou X.G."/>
        </authorList>
    </citation>
    <scope>NUCLEOTIDE SEQUENCE</scope>
    <source>
        <strain evidence="2">TX3</strain>
    </source>
</reference>
<feature type="region of interest" description="Disordered" evidence="1">
    <location>
        <begin position="546"/>
        <end position="595"/>
    </location>
</feature>
<feature type="compositionally biased region" description="Low complexity" evidence="1">
    <location>
        <begin position="260"/>
        <end position="295"/>
    </location>
</feature>
<dbReference type="InterPro" id="IPR014752">
    <property type="entry name" value="Arrestin-like_C"/>
</dbReference>
<keyword evidence="3" id="KW-1185">Reference proteome</keyword>